<feature type="compositionally biased region" description="Basic and acidic residues" evidence="1">
    <location>
        <begin position="35"/>
        <end position="50"/>
    </location>
</feature>
<dbReference type="Proteomes" id="UP000540568">
    <property type="component" value="Unassembled WGS sequence"/>
</dbReference>
<protein>
    <submittedName>
        <fullName evidence="2">Uncharacterized protein</fullName>
    </submittedName>
</protein>
<accession>A0A7W3J616</accession>
<sequence length="117" mass="12313">MVDVVEPLVGTKSDWHPGVPWGRLGPTTDPIEGPPKQEEVIGVTDEKPNAEEAVAQDAEAPKAATAPSTDAKARFKEALDRKNAARGRTAAGDVNTGAVHGSETTGPVQKMFRRKSG</sequence>
<feature type="region of interest" description="Disordered" evidence="1">
    <location>
        <begin position="1"/>
        <end position="117"/>
    </location>
</feature>
<keyword evidence="3" id="KW-1185">Reference proteome</keyword>
<reference evidence="2 3" key="1">
    <citation type="submission" date="2020-07" db="EMBL/GenBank/DDBJ databases">
        <title>Sequencing the genomes of 1000 actinobacteria strains.</title>
        <authorList>
            <person name="Klenk H.-P."/>
        </authorList>
    </citation>
    <scope>NUCLEOTIDE SEQUENCE [LARGE SCALE GENOMIC DNA]</scope>
    <source>
        <strain evidence="2 3">DSM 44121</strain>
    </source>
</reference>
<organism evidence="2 3">
    <name type="scientific">Promicromonospora sukumoe</name>
    <dbReference type="NCBI Taxonomy" id="88382"/>
    <lineage>
        <taxon>Bacteria</taxon>
        <taxon>Bacillati</taxon>
        <taxon>Actinomycetota</taxon>
        <taxon>Actinomycetes</taxon>
        <taxon>Micrococcales</taxon>
        <taxon>Promicromonosporaceae</taxon>
        <taxon>Promicromonospora</taxon>
    </lineage>
</organism>
<dbReference type="InterPro" id="IPR035172">
    <property type="entry name" value="DUF5302"/>
</dbReference>
<feature type="compositionally biased region" description="Basic and acidic residues" evidence="1">
    <location>
        <begin position="71"/>
        <end position="83"/>
    </location>
</feature>
<dbReference type="Pfam" id="PF17227">
    <property type="entry name" value="DUF5302"/>
    <property type="match status" value="1"/>
</dbReference>
<dbReference type="EMBL" id="JACGWV010000001">
    <property type="protein sequence ID" value="MBA8806943.1"/>
    <property type="molecule type" value="Genomic_DNA"/>
</dbReference>
<dbReference type="AlphaFoldDB" id="A0A7W3J616"/>
<evidence type="ECO:0000313" key="3">
    <source>
        <dbReference type="Proteomes" id="UP000540568"/>
    </source>
</evidence>
<gene>
    <name evidence="2" type="ORF">FHX71_000885</name>
</gene>
<evidence type="ECO:0000313" key="2">
    <source>
        <dbReference type="EMBL" id="MBA8806943.1"/>
    </source>
</evidence>
<comment type="caution">
    <text evidence="2">The sequence shown here is derived from an EMBL/GenBank/DDBJ whole genome shotgun (WGS) entry which is preliminary data.</text>
</comment>
<name>A0A7W3J616_9MICO</name>
<proteinExistence type="predicted"/>
<dbReference type="RefSeq" id="WP_312876921.1">
    <property type="nucleotide sequence ID" value="NZ_BAAATF010000002.1"/>
</dbReference>
<evidence type="ECO:0000256" key="1">
    <source>
        <dbReference type="SAM" id="MobiDB-lite"/>
    </source>
</evidence>